<protein>
    <recommendedName>
        <fullName evidence="3">DUF4262 domain-containing protein</fullName>
    </recommendedName>
</protein>
<evidence type="ECO:0000313" key="2">
    <source>
        <dbReference type="Proteomes" id="UP000617531"/>
    </source>
</evidence>
<dbReference type="Pfam" id="PF14081">
    <property type="entry name" value="DUF4262"/>
    <property type="match status" value="1"/>
</dbReference>
<reference evidence="1" key="1">
    <citation type="journal article" date="2014" name="Int. J. Syst. Evol. Microbiol.">
        <title>Complete genome sequence of Corynebacterium casei LMG S-19264T (=DSM 44701T), isolated from a smear-ripened cheese.</title>
        <authorList>
            <consortium name="US DOE Joint Genome Institute (JGI-PGF)"/>
            <person name="Walter F."/>
            <person name="Albersmeier A."/>
            <person name="Kalinowski J."/>
            <person name="Ruckert C."/>
        </authorList>
    </citation>
    <scope>NUCLEOTIDE SEQUENCE</scope>
    <source>
        <strain evidence="1">CGMCC 1.16548</strain>
    </source>
</reference>
<comment type="caution">
    <text evidence="1">The sequence shown here is derived from an EMBL/GenBank/DDBJ whole genome shotgun (WGS) entry which is preliminary data.</text>
</comment>
<name>A0A8J3M2I3_9MICO</name>
<sequence>MPSRDSARSADEELSVLIEEHGWAVRHVMGSPNASQFSYTVGLSAFGHAEIVVTGMPFDSAHIFLNLVGQDLRDGIVVAHGIRTTRFTDSGDVAFIDAENTEGLTAVHHRYGEVRALQLIWPDSTGAYPWETGYRNPPEAQPLLGPVPDTFVEA</sequence>
<reference evidence="1" key="2">
    <citation type="submission" date="2020-09" db="EMBL/GenBank/DDBJ databases">
        <authorList>
            <person name="Sun Q."/>
            <person name="Zhou Y."/>
        </authorList>
    </citation>
    <scope>NUCLEOTIDE SEQUENCE</scope>
    <source>
        <strain evidence="1">CGMCC 1.16548</strain>
    </source>
</reference>
<dbReference type="AlphaFoldDB" id="A0A8J3M2I3"/>
<organism evidence="1 2">
    <name type="scientific">Pseudolysinimonas yzui</name>
    <dbReference type="NCBI Taxonomy" id="2708254"/>
    <lineage>
        <taxon>Bacteria</taxon>
        <taxon>Bacillati</taxon>
        <taxon>Actinomycetota</taxon>
        <taxon>Actinomycetes</taxon>
        <taxon>Micrococcales</taxon>
        <taxon>Microbacteriaceae</taxon>
        <taxon>Pseudolysinimonas</taxon>
    </lineage>
</organism>
<dbReference type="EMBL" id="BNAI01000001">
    <property type="protein sequence ID" value="GHF07780.1"/>
    <property type="molecule type" value="Genomic_DNA"/>
</dbReference>
<accession>A0A8J3M2I3</accession>
<evidence type="ECO:0008006" key="3">
    <source>
        <dbReference type="Google" id="ProtNLM"/>
    </source>
</evidence>
<dbReference type="Proteomes" id="UP000617531">
    <property type="component" value="Unassembled WGS sequence"/>
</dbReference>
<dbReference type="InterPro" id="IPR025358">
    <property type="entry name" value="DUF4262"/>
</dbReference>
<keyword evidence="2" id="KW-1185">Reference proteome</keyword>
<gene>
    <name evidence="1" type="ORF">GCM10011600_05640</name>
</gene>
<proteinExistence type="predicted"/>
<evidence type="ECO:0000313" key="1">
    <source>
        <dbReference type="EMBL" id="GHF07780.1"/>
    </source>
</evidence>